<evidence type="ECO:0000313" key="1">
    <source>
        <dbReference type="EMBL" id="NWF46946.1"/>
    </source>
</evidence>
<reference evidence="1 2" key="1">
    <citation type="submission" date="2019-09" db="EMBL/GenBank/DDBJ databases">
        <title>Hydrogenophaga aromatica sp. nov., isolated from a para-xylene-degrading enrichment culture.</title>
        <authorList>
            <person name="Tancsics A."/>
            <person name="Banerjee S."/>
        </authorList>
    </citation>
    <scope>NUCLEOTIDE SEQUENCE [LARGE SCALE GENOMIC DNA]</scope>
    <source>
        <strain evidence="1 2">D2P1</strain>
    </source>
</reference>
<dbReference type="RefSeq" id="WP_177136856.1">
    <property type="nucleotide sequence ID" value="NZ_VYGV01000016.1"/>
</dbReference>
<organism evidence="1 2">
    <name type="scientific">Hydrogenophaga aromaticivorans</name>
    <dbReference type="NCBI Taxonomy" id="2610898"/>
    <lineage>
        <taxon>Bacteria</taxon>
        <taxon>Pseudomonadati</taxon>
        <taxon>Pseudomonadota</taxon>
        <taxon>Betaproteobacteria</taxon>
        <taxon>Burkholderiales</taxon>
        <taxon>Comamonadaceae</taxon>
        <taxon>Hydrogenophaga</taxon>
    </lineage>
</organism>
<dbReference type="AlphaFoldDB" id="A0A7Y8GYM0"/>
<keyword evidence="2" id="KW-1185">Reference proteome</keyword>
<proteinExistence type="predicted"/>
<evidence type="ECO:0000313" key="2">
    <source>
        <dbReference type="Proteomes" id="UP000545507"/>
    </source>
</evidence>
<dbReference type="EMBL" id="VYGV01000016">
    <property type="protein sequence ID" value="NWF46946.1"/>
    <property type="molecule type" value="Genomic_DNA"/>
</dbReference>
<name>A0A7Y8GYM0_9BURK</name>
<sequence>MKAARVFVPASDAVETMAITFRPMGEVRTRPVATAWLDGSFVRWSSPCLDESHQHGDFKAFEHRFGDCACAFPAFMRAMNWLDSVCFAASGLEEVIAACKTNPEYGLVCVRAEGPIESPGKGEST</sequence>
<accession>A0A7Y8GYM0</accession>
<dbReference type="Proteomes" id="UP000545507">
    <property type="component" value="Unassembled WGS sequence"/>
</dbReference>
<gene>
    <name evidence="1" type="ORF">F3K02_17045</name>
</gene>
<comment type="caution">
    <text evidence="1">The sequence shown here is derived from an EMBL/GenBank/DDBJ whole genome shotgun (WGS) entry which is preliminary data.</text>
</comment>
<protein>
    <submittedName>
        <fullName evidence="1">Uncharacterized protein</fullName>
    </submittedName>
</protein>